<evidence type="ECO:0000313" key="3">
    <source>
        <dbReference type="Proteomes" id="UP000326757"/>
    </source>
</evidence>
<dbReference type="Proteomes" id="UP000326757">
    <property type="component" value="Unassembled WGS sequence"/>
</dbReference>
<dbReference type="InterPro" id="IPR029058">
    <property type="entry name" value="AB_hydrolase_fold"/>
</dbReference>
<dbReference type="Gene3D" id="3.40.50.1820">
    <property type="entry name" value="alpha/beta hydrolase"/>
    <property type="match status" value="1"/>
</dbReference>
<name>A0A5N6JT58_MONLA</name>
<dbReference type="EMBL" id="VIGI01000016">
    <property type="protein sequence ID" value="KAB8290902.1"/>
    <property type="molecule type" value="Genomic_DNA"/>
</dbReference>
<keyword evidence="3" id="KW-1185">Reference proteome</keyword>
<proteinExistence type="predicted"/>
<feature type="region of interest" description="Disordered" evidence="1">
    <location>
        <begin position="300"/>
        <end position="324"/>
    </location>
</feature>
<dbReference type="InterPro" id="IPR052374">
    <property type="entry name" value="SERAC1"/>
</dbReference>
<dbReference type="SUPFAM" id="SSF53474">
    <property type="entry name" value="alpha/beta-Hydrolases"/>
    <property type="match status" value="1"/>
</dbReference>
<organism evidence="2 3">
    <name type="scientific">Monilinia laxa</name>
    <name type="common">Brown rot fungus</name>
    <name type="synonym">Sclerotinia laxa</name>
    <dbReference type="NCBI Taxonomy" id="61186"/>
    <lineage>
        <taxon>Eukaryota</taxon>
        <taxon>Fungi</taxon>
        <taxon>Dikarya</taxon>
        <taxon>Ascomycota</taxon>
        <taxon>Pezizomycotina</taxon>
        <taxon>Leotiomycetes</taxon>
        <taxon>Helotiales</taxon>
        <taxon>Sclerotiniaceae</taxon>
        <taxon>Monilinia</taxon>
    </lineage>
</organism>
<sequence length="350" mass="39173">METLKMPRQIDPTDLGIHILVDCEKPVIDIVAVHGLGATPSTTWTKAPKPQEYLDRHTELSTTAPPTRANKFEDRINWLSNPKMLPADVTNARIMTFNYDSNWYGDDAIKVRLDHVADDLRRKILRQRENCSSRPLIFIGHCFGGLVIEKALIQPQMSKILDGTTGVVLLGTPHRGTDNVTSGELLQRILRAGAVGEAASLTVLRTDNEMVLDTVHSFSTITRKKNILVHYDYKDFIVDEKSAILDGCESYGLPLDHYQLNKFSDPGDGNWRQLSEVISDLCDNAGEVLAKRKNDQPLTLKENEVGGERKRKRKREEGKQINNFSGRFSAKRGKQFIGGGFNSEGGTMNL</sequence>
<accession>A0A5N6JT58</accession>
<evidence type="ECO:0000256" key="1">
    <source>
        <dbReference type="SAM" id="MobiDB-lite"/>
    </source>
</evidence>
<reference evidence="2 3" key="1">
    <citation type="submission" date="2019-06" db="EMBL/GenBank/DDBJ databases">
        <title>Genome Sequence of the Brown Rot Fungal Pathogen Monilinia laxa.</title>
        <authorList>
            <person name="De Miccolis Angelini R.M."/>
            <person name="Landi L."/>
            <person name="Abate D."/>
            <person name="Pollastro S."/>
            <person name="Romanazzi G."/>
            <person name="Faretra F."/>
        </authorList>
    </citation>
    <scope>NUCLEOTIDE SEQUENCE [LARGE SCALE GENOMIC DNA]</scope>
    <source>
        <strain evidence="2 3">Mlax316</strain>
    </source>
</reference>
<dbReference type="OrthoDB" id="5427984at2759"/>
<comment type="caution">
    <text evidence="2">The sequence shown here is derived from an EMBL/GenBank/DDBJ whole genome shotgun (WGS) entry which is preliminary data.</text>
</comment>
<evidence type="ECO:0000313" key="2">
    <source>
        <dbReference type="EMBL" id="KAB8290902.1"/>
    </source>
</evidence>
<dbReference type="PANTHER" id="PTHR48182:SF3">
    <property type="entry name" value="DUF676 DOMAIN-CONTAINING PROTEIN"/>
    <property type="match status" value="1"/>
</dbReference>
<protein>
    <recommendedName>
        <fullName evidence="4">DUF676 domain-containing protein</fullName>
    </recommendedName>
</protein>
<gene>
    <name evidence="2" type="ORF">EYC80_008538</name>
</gene>
<dbReference type="PANTHER" id="PTHR48182">
    <property type="entry name" value="PROTEIN SERAC1"/>
    <property type="match status" value="1"/>
</dbReference>
<evidence type="ECO:0008006" key="4">
    <source>
        <dbReference type="Google" id="ProtNLM"/>
    </source>
</evidence>
<dbReference type="AlphaFoldDB" id="A0A5N6JT58"/>